<evidence type="ECO:0000313" key="1">
    <source>
        <dbReference type="EMBL" id="GFS87343.1"/>
    </source>
</evidence>
<dbReference type="AlphaFoldDB" id="A0A8X6T9Q3"/>
<keyword evidence="2" id="KW-1185">Reference proteome</keyword>
<name>A0A8X6T9Q3_NEPPI</name>
<evidence type="ECO:0000313" key="2">
    <source>
        <dbReference type="Proteomes" id="UP000887013"/>
    </source>
</evidence>
<gene>
    <name evidence="1" type="ORF">NPIL_396631</name>
</gene>
<dbReference type="Proteomes" id="UP000887013">
    <property type="component" value="Unassembled WGS sequence"/>
</dbReference>
<protein>
    <submittedName>
        <fullName evidence="1">Uncharacterized protein</fullName>
    </submittedName>
</protein>
<proteinExistence type="predicted"/>
<comment type="caution">
    <text evidence="1">The sequence shown here is derived from an EMBL/GenBank/DDBJ whole genome shotgun (WGS) entry which is preliminary data.</text>
</comment>
<sequence length="195" mass="22522">MPYIRHPRYKLISNRSLHHKYGEVYQVVSVLFAIRDIAISVLTSSCLLGQWDIAFRRLYPLPVLKWEATIRFHECYGGEIAGEKSRLLFLCRPYIAVLFGPLFHFRLHYLTQITVGGYKNCEGCFHKAWLISEIGEAASLLYLPVSTFQICEGLLEFLNFSEPVDMAFYLGSKCLKSFLSYSEECETRGKEEKTI</sequence>
<organism evidence="1 2">
    <name type="scientific">Nephila pilipes</name>
    <name type="common">Giant wood spider</name>
    <name type="synonym">Nephila maculata</name>
    <dbReference type="NCBI Taxonomy" id="299642"/>
    <lineage>
        <taxon>Eukaryota</taxon>
        <taxon>Metazoa</taxon>
        <taxon>Ecdysozoa</taxon>
        <taxon>Arthropoda</taxon>
        <taxon>Chelicerata</taxon>
        <taxon>Arachnida</taxon>
        <taxon>Araneae</taxon>
        <taxon>Araneomorphae</taxon>
        <taxon>Entelegynae</taxon>
        <taxon>Araneoidea</taxon>
        <taxon>Nephilidae</taxon>
        <taxon>Nephila</taxon>
    </lineage>
</organism>
<accession>A0A8X6T9Q3</accession>
<dbReference type="EMBL" id="BMAW01004173">
    <property type="protein sequence ID" value="GFS87343.1"/>
    <property type="molecule type" value="Genomic_DNA"/>
</dbReference>
<dbReference type="OrthoDB" id="10359132at2759"/>
<reference evidence="1" key="1">
    <citation type="submission" date="2020-08" db="EMBL/GenBank/DDBJ databases">
        <title>Multicomponent nature underlies the extraordinary mechanical properties of spider dragline silk.</title>
        <authorList>
            <person name="Kono N."/>
            <person name="Nakamura H."/>
            <person name="Mori M."/>
            <person name="Yoshida Y."/>
            <person name="Ohtoshi R."/>
            <person name="Malay A.D."/>
            <person name="Moran D.A.P."/>
            <person name="Tomita M."/>
            <person name="Numata K."/>
            <person name="Arakawa K."/>
        </authorList>
    </citation>
    <scope>NUCLEOTIDE SEQUENCE</scope>
</reference>